<feature type="transmembrane region" description="Helical" evidence="1">
    <location>
        <begin position="335"/>
        <end position="354"/>
    </location>
</feature>
<feature type="transmembrane region" description="Helical" evidence="1">
    <location>
        <begin position="194"/>
        <end position="217"/>
    </location>
</feature>
<evidence type="ECO:0000313" key="2">
    <source>
        <dbReference type="EMBL" id="THG36101.1"/>
    </source>
</evidence>
<proteinExistence type="predicted"/>
<comment type="caution">
    <text evidence="2">The sequence shown here is derived from an EMBL/GenBank/DDBJ whole genome shotgun (WGS) entry which is preliminary data.</text>
</comment>
<feature type="transmembrane region" description="Helical" evidence="1">
    <location>
        <begin position="249"/>
        <end position="267"/>
    </location>
</feature>
<dbReference type="EMBL" id="SSSN01000002">
    <property type="protein sequence ID" value="THG36101.1"/>
    <property type="molecule type" value="Genomic_DNA"/>
</dbReference>
<feature type="transmembrane region" description="Helical" evidence="1">
    <location>
        <begin position="223"/>
        <end position="242"/>
    </location>
</feature>
<reference evidence="2 3" key="1">
    <citation type="submission" date="2019-04" db="EMBL/GenBank/DDBJ databases">
        <authorList>
            <person name="Jiang L."/>
        </authorList>
    </citation>
    <scope>NUCLEOTIDE SEQUENCE [LARGE SCALE GENOMIC DNA]</scope>
    <source>
        <strain evidence="2 3">YIM 131861</strain>
    </source>
</reference>
<feature type="transmembrane region" description="Helical" evidence="1">
    <location>
        <begin position="13"/>
        <end position="36"/>
    </location>
</feature>
<protein>
    <submittedName>
        <fullName evidence="2">ABC transporter permease</fullName>
    </submittedName>
</protein>
<gene>
    <name evidence="2" type="ORF">E6C70_00720</name>
</gene>
<dbReference type="OrthoDB" id="2151407at2"/>
<organism evidence="2 3">
    <name type="scientific">Orlajensenia flava</name>
    <dbReference type="NCBI Taxonomy" id="2565934"/>
    <lineage>
        <taxon>Bacteria</taxon>
        <taxon>Bacillati</taxon>
        <taxon>Actinomycetota</taxon>
        <taxon>Actinomycetes</taxon>
        <taxon>Micrococcales</taxon>
        <taxon>Microbacteriaceae</taxon>
        <taxon>Orlajensenia</taxon>
    </lineage>
</organism>
<dbReference type="AlphaFoldDB" id="A0A4S4G0E7"/>
<evidence type="ECO:0000313" key="3">
    <source>
        <dbReference type="Proteomes" id="UP000307380"/>
    </source>
</evidence>
<keyword evidence="3" id="KW-1185">Reference proteome</keyword>
<accession>A0A4S4G0E7</accession>
<feature type="transmembrane region" description="Helical" evidence="1">
    <location>
        <begin position="273"/>
        <end position="290"/>
    </location>
</feature>
<keyword evidence="1" id="KW-0472">Membrane</keyword>
<evidence type="ECO:0000256" key="1">
    <source>
        <dbReference type="SAM" id="Phobius"/>
    </source>
</evidence>
<dbReference type="Proteomes" id="UP000307380">
    <property type="component" value="Unassembled WGS sequence"/>
</dbReference>
<keyword evidence="1" id="KW-0812">Transmembrane</keyword>
<name>A0A4S4G0E7_9MICO</name>
<dbReference type="RefSeq" id="WP_136421302.1">
    <property type="nucleotide sequence ID" value="NZ_SSSN01000002.1"/>
</dbReference>
<sequence length="383" mass="39152">MSESVVVRPHTKWGLSIGVAVGASVFVALFVLAFIWPVMTSSIKDFPIAVTGDAKQVTAFTDAIEKNADGAFDIRSVDSRTDAVHAIESRDVYGAVVLSDKPEVLTASAGGTVNSTVMNQLSAQLQHQVSAATTAGVQSAIAKTSAAQAAGQLPAAQALAIIEKASAVTPPTVATTDVVPLASTDPRGVGFSTIAFPMVLGGMIGGIAISIVVTGVWRRFAALASYAVVAGLGLTAILQSWFGILQGDFLLNAAAVGLSLLGTASVIVGITALIGRIGIAVGSLLTMLVGNPISSATQPMQFLPGAWGEIGQFFVPGATATLLRDLSYFPLADALQPWLVLGGWAVAGIVLSFVGHFRSQEVAHVEGSYEAPRTTGSLAALPA</sequence>
<keyword evidence="1" id="KW-1133">Transmembrane helix</keyword>